<feature type="transmembrane region" description="Helical" evidence="8">
    <location>
        <begin position="76"/>
        <end position="95"/>
    </location>
</feature>
<organism evidence="9 10">
    <name type="scientific">Sporomusa silvacetica DSM 10669</name>
    <dbReference type="NCBI Taxonomy" id="1123289"/>
    <lineage>
        <taxon>Bacteria</taxon>
        <taxon>Bacillati</taxon>
        <taxon>Bacillota</taxon>
        <taxon>Negativicutes</taxon>
        <taxon>Selenomonadales</taxon>
        <taxon>Sporomusaceae</taxon>
        <taxon>Sporomusa</taxon>
    </lineage>
</organism>
<feature type="transmembrane region" description="Helical" evidence="8">
    <location>
        <begin position="299"/>
        <end position="321"/>
    </location>
</feature>
<evidence type="ECO:0000256" key="8">
    <source>
        <dbReference type="SAM" id="Phobius"/>
    </source>
</evidence>
<dbReference type="PANTHER" id="PTHR34975">
    <property type="entry name" value="SPORE GERMINATION PROTEIN A2"/>
    <property type="match status" value="1"/>
</dbReference>
<evidence type="ECO:0000256" key="6">
    <source>
        <dbReference type="ARBA" id="ARBA00022989"/>
    </source>
</evidence>
<evidence type="ECO:0000313" key="10">
    <source>
        <dbReference type="Proteomes" id="UP000216752"/>
    </source>
</evidence>
<feature type="transmembrane region" description="Helical" evidence="8">
    <location>
        <begin position="137"/>
        <end position="157"/>
    </location>
</feature>
<keyword evidence="6 8" id="KW-1133">Transmembrane helix</keyword>
<feature type="transmembrane region" description="Helical" evidence="8">
    <location>
        <begin position="177"/>
        <end position="197"/>
    </location>
</feature>
<accession>A0ABZ3IJ36</accession>
<evidence type="ECO:0000256" key="2">
    <source>
        <dbReference type="ARBA" id="ARBA00007998"/>
    </source>
</evidence>
<dbReference type="EMBL" id="CP155573">
    <property type="protein sequence ID" value="XFO65610.1"/>
    <property type="molecule type" value="Genomic_DNA"/>
</dbReference>
<feature type="transmembrane region" description="Helical" evidence="8">
    <location>
        <begin position="36"/>
        <end position="56"/>
    </location>
</feature>
<keyword evidence="5 8" id="KW-0812">Transmembrane</keyword>
<comment type="subcellular location">
    <subcellularLocation>
        <location evidence="1">Membrane</location>
        <topology evidence="1">Multi-pass membrane protein</topology>
    </subcellularLocation>
</comment>
<feature type="transmembrane region" description="Helical" evidence="8">
    <location>
        <begin position="327"/>
        <end position="348"/>
    </location>
</feature>
<evidence type="ECO:0000313" key="9">
    <source>
        <dbReference type="EMBL" id="XFO65610.1"/>
    </source>
</evidence>
<evidence type="ECO:0000256" key="4">
    <source>
        <dbReference type="ARBA" id="ARBA00022544"/>
    </source>
</evidence>
<feature type="transmembrane region" description="Helical" evidence="8">
    <location>
        <begin position="262"/>
        <end position="287"/>
    </location>
</feature>
<keyword evidence="4" id="KW-0309">Germination</keyword>
<evidence type="ECO:0008006" key="11">
    <source>
        <dbReference type="Google" id="ProtNLM"/>
    </source>
</evidence>
<keyword evidence="7 8" id="KW-0472">Membrane</keyword>
<dbReference type="Proteomes" id="UP000216752">
    <property type="component" value="Chromosome"/>
</dbReference>
<protein>
    <recommendedName>
        <fullName evidence="11">Spore germination protein</fullName>
    </recommendedName>
</protein>
<dbReference type="PANTHER" id="PTHR34975:SF2">
    <property type="entry name" value="SPORE GERMINATION PROTEIN A2"/>
    <property type="match status" value="1"/>
</dbReference>
<evidence type="ECO:0000256" key="1">
    <source>
        <dbReference type="ARBA" id="ARBA00004141"/>
    </source>
</evidence>
<dbReference type="RefSeq" id="WP_169717793.1">
    <property type="nucleotide sequence ID" value="NZ_CP155573.1"/>
</dbReference>
<evidence type="ECO:0000256" key="5">
    <source>
        <dbReference type="ARBA" id="ARBA00022692"/>
    </source>
</evidence>
<keyword evidence="3" id="KW-0813">Transport</keyword>
<name>A0ABZ3IJ36_9FIRM</name>
<gene>
    <name evidence="9" type="ORF">SPSIL_017500</name>
</gene>
<dbReference type="InterPro" id="IPR004761">
    <property type="entry name" value="Spore_GerAB"/>
</dbReference>
<feature type="transmembrane region" description="Helical" evidence="8">
    <location>
        <begin position="107"/>
        <end position="130"/>
    </location>
</feature>
<proteinExistence type="inferred from homology"/>
<feature type="transmembrane region" description="Helical" evidence="8">
    <location>
        <begin position="218"/>
        <end position="237"/>
    </location>
</feature>
<reference evidence="9" key="1">
    <citation type="submission" date="2024-05" db="EMBL/GenBank/DDBJ databases">
        <title>Isolation and characterization of Sporomusa carbonis sp. nov., a carboxydotrophic hydrogenogen in the genus of Sporomusa isolated from a charcoal burning pile.</title>
        <authorList>
            <person name="Boeer T."/>
            <person name="Rosenbaum F."/>
            <person name="Eysell L."/>
            <person name="Mueller V."/>
            <person name="Daniel R."/>
            <person name="Poehlein A."/>
        </authorList>
    </citation>
    <scope>NUCLEOTIDE SEQUENCE [LARGE SCALE GENOMIC DNA]</scope>
    <source>
        <strain evidence="9">DSM 10669</strain>
    </source>
</reference>
<evidence type="ECO:0000256" key="7">
    <source>
        <dbReference type="ARBA" id="ARBA00023136"/>
    </source>
</evidence>
<keyword evidence="10" id="KW-1185">Reference proteome</keyword>
<comment type="similarity">
    <text evidence="2">Belongs to the amino acid-polyamine-organocation (APC) superfamily. Spore germination protein (SGP) (TC 2.A.3.9) family.</text>
</comment>
<evidence type="ECO:0000256" key="3">
    <source>
        <dbReference type="ARBA" id="ARBA00022448"/>
    </source>
</evidence>
<sequence>MGVAAGIALVFAVTIPRVFLSTLAGRLVDDAQIAWLSAVVTSGAALIMIRLLLYVLSRTGGDLIDATRRLLGKTAACLVALYFIMLFLSNTVLLLREFAENTLLTALPLAEFSLVTIWYIAWTAVFIWFGIEVVGRVAYMVLPFLVGFMLLVIILLIPYYNVTQLVPWQGHGLTLAAYHGFTMAGINFGAVVLAIYAREFQSSKTATQALDFGLGGALFMKVIYSQVYLLVFGVYVGQEKILPFFEMTRLIYLNRYLQRIEALMIALWAIVSMLALAISLYTAVYLIARILDLPSVRPIIPLLAAIVANIAMLPPDIITVIGYEKMYFYISSAGIYGVPAMLFVAFWFKRKRVKQCNAV</sequence>
<dbReference type="Pfam" id="PF03845">
    <property type="entry name" value="Spore_permease"/>
    <property type="match status" value="1"/>
</dbReference>